<evidence type="ECO:0000313" key="2">
    <source>
        <dbReference type="Proteomes" id="UP000291084"/>
    </source>
</evidence>
<name>A0A0S3SB31_PHAAN</name>
<proteinExistence type="predicted"/>
<accession>A0A0S3SB31</accession>
<dbReference type="Proteomes" id="UP000291084">
    <property type="component" value="Chromosome 6"/>
</dbReference>
<gene>
    <name evidence="1" type="primary">Vigan.06G116600</name>
    <name evidence="1" type="ORF">VIGAN_06116600</name>
</gene>
<dbReference type="AlphaFoldDB" id="A0A0S3SB31"/>
<protein>
    <submittedName>
        <fullName evidence="1">Uncharacterized protein</fullName>
    </submittedName>
</protein>
<keyword evidence="2" id="KW-1185">Reference proteome</keyword>
<reference evidence="1 2" key="1">
    <citation type="journal article" date="2015" name="Sci. Rep.">
        <title>The power of single molecule real-time sequencing technology in the de novo assembly of a eukaryotic genome.</title>
        <authorList>
            <person name="Sakai H."/>
            <person name="Naito K."/>
            <person name="Ogiso-Tanaka E."/>
            <person name="Takahashi Y."/>
            <person name="Iseki K."/>
            <person name="Muto C."/>
            <person name="Satou K."/>
            <person name="Teruya K."/>
            <person name="Shiroma A."/>
            <person name="Shimoji M."/>
            <person name="Hirano T."/>
            <person name="Itoh T."/>
            <person name="Kaga A."/>
            <person name="Tomooka N."/>
        </authorList>
    </citation>
    <scope>NUCLEOTIDE SEQUENCE [LARGE SCALE GENOMIC DNA]</scope>
    <source>
        <strain evidence="2">cv. Shumari</strain>
    </source>
</reference>
<evidence type="ECO:0000313" key="1">
    <source>
        <dbReference type="EMBL" id="BAT90007.1"/>
    </source>
</evidence>
<organism evidence="1 2">
    <name type="scientific">Vigna angularis var. angularis</name>
    <dbReference type="NCBI Taxonomy" id="157739"/>
    <lineage>
        <taxon>Eukaryota</taxon>
        <taxon>Viridiplantae</taxon>
        <taxon>Streptophyta</taxon>
        <taxon>Embryophyta</taxon>
        <taxon>Tracheophyta</taxon>
        <taxon>Spermatophyta</taxon>
        <taxon>Magnoliopsida</taxon>
        <taxon>eudicotyledons</taxon>
        <taxon>Gunneridae</taxon>
        <taxon>Pentapetalae</taxon>
        <taxon>rosids</taxon>
        <taxon>fabids</taxon>
        <taxon>Fabales</taxon>
        <taxon>Fabaceae</taxon>
        <taxon>Papilionoideae</taxon>
        <taxon>50 kb inversion clade</taxon>
        <taxon>NPAAA clade</taxon>
        <taxon>indigoferoid/millettioid clade</taxon>
        <taxon>Phaseoleae</taxon>
        <taxon>Vigna</taxon>
    </lineage>
</organism>
<sequence>MACTHLILHPTIQHVKKEGAATERKKMWKAAHVQVVSQPMGINFLEVQQGLLGSTAAASWSRKEEWRPAKIGEALTHTAQGSPAHAALIYFGSRLHGEEVVQHGIHFLPFFRKAHGASSNEKMVQPPPRRERYFFHLNTWSWRMEEEYSARMRELERSCHRGGDDI</sequence>
<dbReference type="EMBL" id="AP015039">
    <property type="protein sequence ID" value="BAT90007.1"/>
    <property type="molecule type" value="Genomic_DNA"/>
</dbReference>